<dbReference type="InterPro" id="IPR035983">
    <property type="entry name" value="Hect_E3_ubiquitin_ligase"/>
</dbReference>
<dbReference type="SUPFAM" id="SSF56204">
    <property type="entry name" value="Hect, E3 ligase catalytic domain"/>
    <property type="match status" value="1"/>
</dbReference>
<evidence type="ECO:0000313" key="8">
    <source>
        <dbReference type="Proteomes" id="UP000094236"/>
    </source>
</evidence>
<reference evidence="8" key="1">
    <citation type="submission" date="2016-05" db="EMBL/GenBank/DDBJ databases">
        <title>Comparative genomics of biotechnologically important yeasts.</title>
        <authorList>
            <consortium name="DOE Joint Genome Institute"/>
            <person name="Riley R."/>
            <person name="Haridas S."/>
            <person name="Wolfe K.H."/>
            <person name="Lopes M.R."/>
            <person name="Hittinger C.T."/>
            <person name="Goker M."/>
            <person name="Salamov A."/>
            <person name="Wisecaver J."/>
            <person name="Long T.M."/>
            <person name="Aerts A.L."/>
            <person name="Barry K."/>
            <person name="Choi C."/>
            <person name="Clum A."/>
            <person name="Coughlan A.Y."/>
            <person name="Deshpande S."/>
            <person name="Douglass A.P."/>
            <person name="Hanson S.J."/>
            <person name="Klenk H.-P."/>
            <person name="Labutti K."/>
            <person name="Lapidus A."/>
            <person name="Lindquist E."/>
            <person name="Lipzen A."/>
            <person name="Meier-Kolthoff J.P."/>
            <person name="Ohm R.A."/>
            <person name="Otillar R.P."/>
            <person name="Pangilinan J."/>
            <person name="Peng Y."/>
            <person name="Rokas A."/>
            <person name="Rosa C.A."/>
            <person name="Scheuner C."/>
            <person name="Sibirny A.A."/>
            <person name="Slot J.C."/>
            <person name="Stielow J.B."/>
            <person name="Sun H."/>
            <person name="Kurtzman C.P."/>
            <person name="Blackwell M."/>
            <person name="Grigoriev I.V."/>
            <person name="Jeffries T.W."/>
        </authorList>
    </citation>
    <scope>NUCLEOTIDE SEQUENCE [LARGE SCALE GENOMIC DNA]</scope>
    <source>
        <strain evidence="8">NRRL Y-2460</strain>
    </source>
</reference>
<dbReference type="InterPro" id="IPR000569">
    <property type="entry name" value="HECT_dom"/>
</dbReference>
<dbReference type="CDD" id="cd00078">
    <property type="entry name" value="HECTc"/>
    <property type="match status" value="1"/>
</dbReference>
<proteinExistence type="predicted"/>
<dbReference type="Proteomes" id="UP000094236">
    <property type="component" value="Unassembled WGS sequence"/>
</dbReference>
<evidence type="ECO:0000259" key="6">
    <source>
        <dbReference type="PROSITE" id="PS50237"/>
    </source>
</evidence>
<dbReference type="PANTHER" id="PTHR45700:SF2">
    <property type="entry name" value="UBIQUITIN-PROTEIN LIGASE E3C"/>
    <property type="match status" value="1"/>
</dbReference>
<dbReference type="GO" id="GO:0006511">
    <property type="term" value="P:ubiquitin-dependent protein catabolic process"/>
    <property type="evidence" value="ECO:0007669"/>
    <property type="project" value="TreeGrafter"/>
</dbReference>
<protein>
    <recommendedName>
        <fullName evidence="2">HECT-type E3 ubiquitin transferase</fullName>
        <ecNumber evidence="2">2.3.2.26</ecNumber>
    </recommendedName>
</protein>
<dbReference type="InterPro" id="IPR044611">
    <property type="entry name" value="E3A/B/C-like"/>
</dbReference>
<feature type="domain" description="HECT" evidence="6">
    <location>
        <begin position="717"/>
        <end position="1106"/>
    </location>
</feature>
<evidence type="ECO:0000313" key="7">
    <source>
        <dbReference type="EMBL" id="ODV95095.1"/>
    </source>
</evidence>
<dbReference type="Pfam" id="PF00632">
    <property type="entry name" value="HECT"/>
    <property type="match status" value="1"/>
</dbReference>
<dbReference type="EC" id="2.3.2.26" evidence="2"/>
<gene>
    <name evidence="7" type="ORF">PACTADRAFT_50917</name>
</gene>
<keyword evidence="4 5" id="KW-0833">Ubl conjugation pathway</keyword>
<feature type="active site" description="Glycyl thioester intermediate" evidence="5">
    <location>
        <position position="1074"/>
    </location>
</feature>
<evidence type="ECO:0000256" key="2">
    <source>
        <dbReference type="ARBA" id="ARBA00012485"/>
    </source>
</evidence>
<dbReference type="FunFam" id="3.30.2410.10:FF:000011">
    <property type="entry name" value="Putative Ubiquitin-protein ligase E3C"/>
    <property type="match status" value="1"/>
</dbReference>
<dbReference type="AlphaFoldDB" id="A0A1E4TTM4"/>
<dbReference type="STRING" id="669874.A0A1E4TTM4"/>
<dbReference type="Gene3D" id="3.90.1750.10">
    <property type="entry name" value="Hect, E3 ligase catalytic domains"/>
    <property type="match status" value="1"/>
</dbReference>
<dbReference type="GO" id="GO:0000209">
    <property type="term" value="P:protein polyubiquitination"/>
    <property type="evidence" value="ECO:0007669"/>
    <property type="project" value="InterPro"/>
</dbReference>
<dbReference type="Gene3D" id="3.30.2410.10">
    <property type="entry name" value="Hect, E3 ligase catalytic domain"/>
    <property type="match status" value="1"/>
</dbReference>
<accession>A0A1E4TTM4</accession>
<dbReference type="EMBL" id="KV454015">
    <property type="protein sequence ID" value="ODV95095.1"/>
    <property type="molecule type" value="Genomic_DNA"/>
</dbReference>
<keyword evidence="3" id="KW-0808">Transferase</keyword>
<evidence type="ECO:0000256" key="4">
    <source>
        <dbReference type="ARBA" id="ARBA00022786"/>
    </source>
</evidence>
<comment type="catalytic activity">
    <reaction evidence="1">
        <text>S-ubiquitinyl-[E2 ubiquitin-conjugating enzyme]-L-cysteine + [acceptor protein]-L-lysine = [E2 ubiquitin-conjugating enzyme]-L-cysteine + N(6)-ubiquitinyl-[acceptor protein]-L-lysine.</text>
        <dbReference type="EC" id="2.3.2.26"/>
    </reaction>
</comment>
<evidence type="ECO:0000256" key="5">
    <source>
        <dbReference type="PROSITE-ProRule" id="PRU00104"/>
    </source>
</evidence>
<dbReference type="PANTHER" id="PTHR45700">
    <property type="entry name" value="UBIQUITIN-PROTEIN LIGASE E3C"/>
    <property type="match status" value="1"/>
</dbReference>
<dbReference type="PROSITE" id="PS50237">
    <property type="entry name" value="HECT"/>
    <property type="match status" value="1"/>
</dbReference>
<dbReference type="OrthoDB" id="8068875at2759"/>
<dbReference type="GO" id="GO:0061630">
    <property type="term" value="F:ubiquitin protein ligase activity"/>
    <property type="evidence" value="ECO:0007669"/>
    <property type="project" value="UniProtKB-EC"/>
</dbReference>
<dbReference type="FunFam" id="3.30.2160.10:FF:000002">
    <property type="entry name" value="Putative Ubiquitin-protein ligase E3C"/>
    <property type="match status" value="1"/>
</dbReference>
<evidence type="ECO:0000256" key="1">
    <source>
        <dbReference type="ARBA" id="ARBA00000885"/>
    </source>
</evidence>
<dbReference type="Gene3D" id="3.30.2160.10">
    <property type="entry name" value="Hect, E3 ligase catalytic domain"/>
    <property type="match status" value="1"/>
</dbReference>
<dbReference type="SMART" id="SM00119">
    <property type="entry name" value="HECTc"/>
    <property type="match status" value="1"/>
</dbReference>
<keyword evidence="8" id="KW-1185">Reference proteome</keyword>
<sequence length="1106" mass="128531">MFNFTGTTRKRNINLGGNNNRSLNNSKASYLEYTAQERQKRLKSKRETNAAITLQLAIRKHIELKKLKAEIIERWKNLTYNEEVYDNDRLLREFTFASNELVYQDFITLQHIFAFLQELLKVQKIDDFSIAMVTNVINAITNVFFDLVHSTSKRVKSSEDEKIILISKILDILDTNSSKILYLKKVHFKRLLHATVDCINKFPNKLVDKLVQILILYSINDTSIFIKFFSMNNSVDLIQNFVPRSSMEDVLIRLNSWIMHHSKDLAGSNTLTLQFLVNFINFIKTYNLLQKDTLTIESLTSIINSFTRKVVFTTDIESDNFGDIHKNESIFNDDSIILVDEESSAMIDYIFSIDFLNQIILATTGSDEQFEKLSLFFYSLLFFISINDDYASNTIYYSSFETNSKLKSQLLINIIVSVVPLGFIDYWFFEIIKNSSIYSYLVNYRYDIDTAILPTLFGDISKRWWHILYLFQEVYFYLLVVQNDKEILKFGGSDSKMFVSCAEFLRGFCIFIVINEDSIDDYFNSQFQENVSSGALGITKFEYHSIATLSLKVLNQIFLRNVRIKLLDNKFWIITNEKGISGGLNFEVKRLLPLIEEETRMPVMDDDSDMEMQTITRGGSNTAPIFKLKSRYSKREKWLPNDVSSSLKILNNLPFLIPFDKRVEIFHFLIESDRERLNLNSNNFNFFNFSMQTPKLEANISRDNVLFDAFEAYGKLSGQNFKNQLSVQFFNQFGPEMGIDGGGLTKEFLTSVCADGFKYTNFDDDTMNKSDNNTGYNFFKQTSKTYQLYPSTDFFWRTKYQQQKIRENKGRLQNDYDFTEENQFFLQMMRFLGMIIGKCLYEKILIDISFAQFFLAKWCSLENVGSSSSSQYKNSFDDLKYLDEDLYNNLIKLLKLNDDELEGLDLNFTITEKLPYSSQLVTVDLIPNGSRISVNNSNKLQYVYSVANFKLNTSINIQSQYFLKGLFDIISPNWLNFFNPMELQMLVSGGEKEIDIDDLRHNVEYGGYLETDQTIVDLWSILKEFSKEEKFKFVKFVTSSPKAPLLGFKELRPKFGIRNAGASGVDRLPTSSTCVNLLKLPDYRNRKLLKEKLLYSINSEAGFDLS</sequence>
<name>A0A1E4TTM4_PACTA</name>
<evidence type="ECO:0000256" key="3">
    <source>
        <dbReference type="ARBA" id="ARBA00022679"/>
    </source>
</evidence>
<organism evidence="7 8">
    <name type="scientific">Pachysolen tannophilus NRRL Y-2460</name>
    <dbReference type="NCBI Taxonomy" id="669874"/>
    <lineage>
        <taxon>Eukaryota</taxon>
        <taxon>Fungi</taxon>
        <taxon>Dikarya</taxon>
        <taxon>Ascomycota</taxon>
        <taxon>Saccharomycotina</taxon>
        <taxon>Pichiomycetes</taxon>
        <taxon>Pachysolenaceae</taxon>
        <taxon>Pachysolen</taxon>
    </lineage>
</organism>